<dbReference type="InterPro" id="IPR036322">
    <property type="entry name" value="WD40_repeat_dom_sf"/>
</dbReference>
<dbReference type="PANTHER" id="PTHR10644">
    <property type="entry name" value="DNA REPAIR/RNA PROCESSING CPSF FAMILY"/>
    <property type="match status" value="1"/>
</dbReference>
<comment type="similarity">
    <text evidence="1">Belongs to the DDB1 family.</text>
</comment>
<dbReference type="InterPro" id="IPR011047">
    <property type="entry name" value="Quinoprotein_ADH-like_sf"/>
</dbReference>
<dbReference type="OrthoDB" id="436637at2759"/>
<gene>
    <name evidence="5" type="ORF">TRFO_28196</name>
</gene>
<feature type="domain" description="RSE1/DDB1/CPSF1 C-terminal" evidence="3">
    <location>
        <begin position="760"/>
        <end position="1083"/>
    </location>
</feature>
<evidence type="ECO:0000313" key="5">
    <source>
        <dbReference type="EMBL" id="OHT04312.1"/>
    </source>
</evidence>
<feature type="domain" description="RSE1/DDB1/CPSF1 second beta-propeller" evidence="4">
    <location>
        <begin position="382"/>
        <end position="667"/>
    </location>
</feature>
<dbReference type="InterPro" id="IPR050358">
    <property type="entry name" value="RSE1/DDB1/CFT1"/>
</dbReference>
<dbReference type="Pfam" id="PF23726">
    <property type="entry name" value="Beta-prop_RSE1_2nd"/>
    <property type="match status" value="1"/>
</dbReference>
<accession>A0A1J4K0M6</accession>
<organism evidence="5 6">
    <name type="scientific">Tritrichomonas foetus</name>
    <dbReference type="NCBI Taxonomy" id="1144522"/>
    <lineage>
        <taxon>Eukaryota</taxon>
        <taxon>Metamonada</taxon>
        <taxon>Parabasalia</taxon>
        <taxon>Tritrichomonadida</taxon>
        <taxon>Tritrichomonadidae</taxon>
        <taxon>Tritrichomonas</taxon>
    </lineage>
</organism>
<dbReference type="SUPFAM" id="SSF82171">
    <property type="entry name" value="DPP6 N-terminal domain-like"/>
    <property type="match status" value="1"/>
</dbReference>
<dbReference type="Gene3D" id="2.130.10.10">
    <property type="entry name" value="YVTN repeat-like/Quinoprotein amine dehydrogenase"/>
    <property type="match status" value="2"/>
</dbReference>
<dbReference type="Pfam" id="PF03178">
    <property type="entry name" value="CPSF_A"/>
    <property type="match status" value="1"/>
</dbReference>
<dbReference type="VEuPathDB" id="TrichDB:TRFO_28196"/>
<sequence>MTYFIHRTLRSSSNVLDVIPGNWYPKVEGPQFILNLHTAFELYRIIQSPNGIRFFRLYIQLFMSKVYCICPGPSINGVSSFFALRDNDIIQLSYSENEDLFVLRIRLTLPPLLVSSNFIFYSDPILIVSSSRGGICAFEFSQQESKLAFCEKTSEYVLSTFPFQYSGIVGRIEAGPTVAIYDKTPFSLRTKLSFPDEKVSCIFDLPNGIIAVCVPGKIIFINESTKERKETPIPIIYMADEIKERNDFIIQATCIDPENIYLLTSRGKVFVLQNFTLSFKLMESKFSRIFGLTEDFILFTMKGEDHRIYNIKKNMIISRIQSVVGTRGLFLGTQTHFLAPHTISHSGNMVVLGRQGLNVLTLSTFECAEPIYGTHSFSVNGKNYVVISFQNSSRILEVIGNELKQSESLSINETVQTLGMCPLVSNHNQTILFQINPDGISVHAPNASVSEFKISPQVTAYAANSKQLLIALANRQIRIFQINANSTGKNGLEPNQYEVQFVVNSLALSKPDSNTGIAEYVAYGATDSQSNNFSVKLQTISLDPSARSMIFSERMPSKVTSLKFIDELRLVIGLETGAVVVGTIDVIQRRLDNIATFQLGNGQCLLTPIPISRDAQLILALNSRPMLIQLQRQLPRFRPLAISSVGYAASLGEKGRFLLASGRKLSINTFSDTASETAVSRFTMDSEVVATCPIPNERFIFIALANSLQLFDASKGSQPQVLEHFPNETIRSINLGASQSYFLALCSTVNKNNSNHNNTETSSTSLNSMTTLSSMNAMGMNSMNNDGYQNMPCNLSVTGTIGDDSSRNNGFDNSYTSTVKLYEILFTQTSVQIKPPMIGHCKRFVDTICFATNCVIAGSGDTLLCFKPHDGILQITSQISGIGLNIRFLVYNPPTKMCKGSIYAGDSCRSVKMLRFSEKTKQFKLCCEEGCPRQITTLSTYEDRSVCGGDANGNVFIFDYPPIHLTADAVLDPTIFSAKRRITTRLNFFVGDTITGVQHTSDTFNCLWYSTVSGSLGGFISPQPNAQKDWSNDFNRRIKLLKAVEVEVSRTYMQICGCDHVSFRNRLYPAANVIDMDMIEVYTKLCEERKRKIAQKIAEIVKAKPIMKVYDSLTPADIEFEINKFRNYFINWQSKR</sequence>
<dbReference type="SUPFAM" id="SSF50998">
    <property type="entry name" value="Quinoprotein alcohol dehydrogenase-like"/>
    <property type="match status" value="1"/>
</dbReference>
<name>A0A1J4K0M6_9EUKA</name>
<evidence type="ECO:0000256" key="1">
    <source>
        <dbReference type="ARBA" id="ARBA00007453"/>
    </source>
</evidence>
<evidence type="ECO:0000313" key="6">
    <source>
        <dbReference type="Proteomes" id="UP000179807"/>
    </source>
</evidence>
<evidence type="ECO:0000259" key="3">
    <source>
        <dbReference type="Pfam" id="PF03178"/>
    </source>
</evidence>
<dbReference type="InterPro" id="IPR015943">
    <property type="entry name" value="WD40/YVTN_repeat-like_dom_sf"/>
</dbReference>
<proteinExistence type="inferred from homology"/>
<comment type="caution">
    <text evidence="5">The sequence shown here is derived from an EMBL/GenBank/DDBJ whole genome shotgun (WGS) entry which is preliminary data.</text>
</comment>
<dbReference type="GO" id="GO:0005634">
    <property type="term" value="C:nucleus"/>
    <property type="evidence" value="ECO:0007669"/>
    <property type="project" value="InterPro"/>
</dbReference>
<dbReference type="SUPFAM" id="SSF50978">
    <property type="entry name" value="WD40 repeat-like"/>
    <property type="match status" value="1"/>
</dbReference>
<evidence type="ECO:0000256" key="2">
    <source>
        <dbReference type="ARBA" id="ARBA00014577"/>
    </source>
</evidence>
<dbReference type="GO" id="GO:0003676">
    <property type="term" value="F:nucleic acid binding"/>
    <property type="evidence" value="ECO:0007669"/>
    <property type="project" value="InterPro"/>
</dbReference>
<dbReference type="EMBL" id="MLAK01000797">
    <property type="protein sequence ID" value="OHT04312.1"/>
    <property type="molecule type" value="Genomic_DNA"/>
</dbReference>
<dbReference type="InterPro" id="IPR004871">
    <property type="entry name" value="RSE1/DDB1/CPSF1_C"/>
</dbReference>
<evidence type="ECO:0000259" key="4">
    <source>
        <dbReference type="Pfam" id="PF23726"/>
    </source>
</evidence>
<dbReference type="GeneID" id="94840733"/>
<keyword evidence="6" id="KW-1185">Reference proteome</keyword>
<dbReference type="AlphaFoldDB" id="A0A1J4K0M6"/>
<reference evidence="5" key="1">
    <citation type="submission" date="2016-10" db="EMBL/GenBank/DDBJ databases">
        <authorList>
            <person name="Benchimol M."/>
            <person name="Almeida L.G."/>
            <person name="Vasconcelos A.T."/>
            <person name="Perreira-Neves A."/>
            <person name="Rosa I.A."/>
            <person name="Tasca T."/>
            <person name="Bogo M.R."/>
            <person name="de Souza W."/>
        </authorList>
    </citation>
    <scope>NUCLEOTIDE SEQUENCE [LARGE SCALE GENOMIC DNA]</scope>
    <source>
        <strain evidence="5">K</strain>
    </source>
</reference>
<protein>
    <recommendedName>
        <fullName evidence="2">DNA damage-binding protein 1</fullName>
    </recommendedName>
</protein>
<dbReference type="RefSeq" id="XP_068357448.1">
    <property type="nucleotide sequence ID" value="XM_068506029.1"/>
</dbReference>
<dbReference type="Proteomes" id="UP000179807">
    <property type="component" value="Unassembled WGS sequence"/>
</dbReference>
<dbReference type="InterPro" id="IPR058543">
    <property type="entry name" value="Beta-prop_RSE1/DDB1/CPSF1_2nd"/>
</dbReference>